<feature type="transmembrane region" description="Helical" evidence="2">
    <location>
        <begin position="120"/>
        <end position="141"/>
    </location>
</feature>
<feature type="transmembrane region" description="Helical" evidence="2">
    <location>
        <begin position="374"/>
        <end position="393"/>
    </location>
</feature>
<reference evidence="4" key="1">
    <citation type="submission" date="2018-05" db="EMBL/GenBank/DDBJ databases">
        <title>Micromonospora globispora sp. nov. and Micromonospora rugosa sp. nov., isolated from marine sediment.</title>
        <authorList>
            <person name="Carro L."/>
            <person name="Aysel V."/>
            <person name="Cetin D."/>
            <person name="Igual J.M."/>
            <person name="Klenk H.-P."/>
            <person name="Trujillo M.E."/>
            <person name="Sahin N."/>
        </authorList>
    </citation>
    <scope>NUCLEOTIDE SEQUENCE [LARGE SCALE GENOMIC DNA]</scope>
    <source>
        <strain evidence="4">S2904</strain>
    </source>
</reference>
<gene>
    <name evidence="3" type="ORF">DLJ46_15125</name>
</gene>
<sequence length="395" mass="42628">MSDPREAPPAGDDPQGGDGRHATTAWAREVSPLELFYDLVFVFAVSQLSEHLLHDLTWQGAAETLVLLCAVFTVWLLTTFEATYFDITRRHTQAAVLTAMALGLFMNAAIGIAFTVHGGWAFVVPLVGTQIARGIVTATTAPTPLLRQHYRRALTWLLASAPFWIVGAAIAPGTRLWWWGAATAIDVTGVWLAHPWPHQRLQTRHIAFDYAHMAERLRLFLLIALGEVVLTSATAIAEAPTEPVTILAGVAAFVLVAALWAFYFAGSPVVVDRQETPTTDPIWTARMGANGQYVVLAGLVTTAVGCQAVITHPRGAESLTIGLLLGGGPLLYVATQTWYLRLTTRTRLTTRWIACLVLAAAIPLAAALPPLATLGLVAVTLAALSLIAPRHRYVR</sequence>
<dbReference type="EMBL" id="QGSV01000193">
    <property type="protein sequence ID" value="PWU47371.1"/>
    <property type="molecule type" value="Genomic_DNA"/>
</dbReference>
<dbReference type="RefSeq" id="WP_109945295.1">
    <property type="nucleotide sequence ID" value="NZ_QGGF01000172.1"/>
</dbReference>
<feature type="transmembrane region" description="Helical" evidence="2">
    <location>
        <begin position="293"/>
        <end position="313"/>
    </location>
</feature>
<evidence type="ECO:0000313" key="3">
    <source>
        <dbReference type="EMBL" id="PWU47371.1"/>
    </source>
</evidence>
<keyword evidence="4" id="KW-1185">Reference proteome</keyword>
<feature type="transmembrane region" description="Helical" evidence="2">
    <location>
        <begin position="352"/>
        <end position="368"/>
    </location>
</feature>
<comment type="caution">
    <text evidence="3">The sequence shown here is derived from an EMBL/GenBank/DDBJ whole genome shotgun (WGS) entry which is preliminary data.</text>
</comment>
<accession>A0A317K3C6</accession>
<feature type="transmembrane region" description="Helical" evidence="2">
    <location>
        <begin position="94"/>
        <end position="114"/>
    </location>
</feature>
<dbReference type="InterPro" id="IPR010640">
    <property type="entry name" value="Low_temperature_requirement_A"/>
</dbReference>
<evidence type="ECO:0000256" key="1">
    <source>
        <dbReference type="SAM" id="MobiDB-lite"/>
    </source>
</evidence>
<keyword evidence="2" id="KW-0472">Membrane</keyword>
<dbReference type="PANTHER" id="PTHR36840:SF1">
    <property type="entry name" value="BLL5714 PROTEIN"/>
    <property type="match status" value="1"/>
</dbReference>
<dbReference type="OrthoDB" id="7698234at2"/>
<dbReference type="Proteomes" id="UP000245683">
    <property type="component" value="Unassembled WGS sequence"/>
</dbReference>
<feature type="transmembrane region" description="Helical" evidence="2">
    <location>
        <begin position="319"/>
        <end position="340"/>
    </location>
</feature>
<feature type="transmembrane region" description="Helical" evidence="2">
    <location>
        <begin position="217"/>
        <end position="237"/>
    </location>
</feature>
<feature type="transmembrane region" description="Helical" evidence="2">
    <location>
        <begin position="153"/>
        <end position="171"/>
    </location>
</feature>
<keyword evidence="2" id="KW-0812">Transmembrane</keyword>
<feature type="transmembrane region" description="Helical" evidence="2">
    <location>
        <begin position="177"/>
        <end position="196"/>
    </location>
</feature>
<proteinExistence type="predicted"/>
<name>A0A317K3C6_9ACTN</name>
<feature type="transmembrane region" description="Helical" evidence="2">
    <location>
        <begin position="243"/>
        <end position="265"/>
    </location>
</feature>
<feature type="region of interest" description="Disordered" evidence="1">
    <location>
        <begin position="1"/>
        <end position="21"/>
    </location>
</feature>
<protein>
    <submittedName>
        <fullName evidence="3">Low temperature requirement protein A</fullName>
    </submittedName>
</protein>
<dbReference type="Pfam" id="PF06772">
    <property type="entry name" value="LtrA"/>
    <property type="match status" value="1"/>
</dbReference>
<keyword evidence="2" id="KW-1133">Transmembrane helix</keyword>
<evidence type="ECO:0000256" key="2">
    <source>
        <dbReference type="SAM" id="Phobius"/>
    </source>
</evidence>
<feature type="transmembrane region" description="Helical" evidence="2">
    <location>
        <begin position="65"/>
        <end position="87"/>
    </location>
</feature>
<dbReference type="PANTHER" id="PTHR36840">
    <property type="entry name" value="BLL5714 PROTEIN"/>
    <property type="match status" value="1"/>
</dbReference>
<evidence type="ECO:0000313" key="4">
    <source>
        <dbReference type="Proteomes" id="UP000245683"/>
    </source>
</evidence>
<organism evidence="3 4">
    <name type="scientific">Micromonospora globispora</name>
    <dbReference type="NCBI Taxonomy" id="1450148"/>
    <lineage>
        <taxon>Bacteria</taxon>
        <taxon>Bacillati</taxon>
        <taxon>Actinomycetota</taxon>
        <taxon>Actinomycetes</taxon>
        <taxon>Micromonosporales</taxon>
        <taxon>Micromonosporaceae</taxon>
        <taxon>Micromonospora</taxon>
    </lineage>
</organism>
<dbReference type="AlphaFoldDB" id="A0A317K3C6"/>